<keyword evidence="6" id="KW-1185">Reference proteome</keyword>
<evidence type="ECO:0000313" key="5">
    <source>
        <dbReference type="EMBL" id="TDE36982.1"/>
    </source>
</evidence>
<dbReference type="CDD" id="cd06422">
    <property type="entry name" value="NTP_transferase_like_1"/>
    <property type="match status" value="1"/>
</dbReference>
<feature type="domain" description="MobA-like NTP transferase" evidence="4">
    <location>
        <begin position="9"/>
        <end position="134"/>
    </location>
</feature>
<dbReference type="InterPro" id="IPR025877">
    <property type="entry name" value="MobA-like_NTP_Trfase"/>
</dbReference>
<dbReference type="InterPro" id="IPR050065">
    <property type="entry name" value="GlmU-like"/>
</dbReference>
<evidence type="ECO:0000256" key="1">
    <source>
        <dbReference type="ARBA" id="ARBA00022679"/>
    </source>
</evidence>
<dbReference type="AlphaFoldDB" id="A0A4R5EQR3"/>
<evidence type="ECO:0000256" key="2">
    <source>
        <dbReference type="ARBA" id="ARBA00022695"/>
    </source>
</evidence>
<protein>
    <submittedName>
        <fullName evidence="5">Nucleotidyltransferase family protein</fullName>
    </submittedName>
</protein>
<dbReference type="Pfam" id="PF12804">
    <property type="entry name" value="NTP_transf_3"/>
    <property type="match status" value="1"/>
</dbReference>
<comment type="caution">
    <text evidence="5">The sequence shown here is derived from an EMBL/GenBank/DDBJ whole genome shotgun (WGS) entry which is preliminary data.</text>
</comment>
<reference evidence="5 6" key="1">
    <citation type="submission" date="2019-03" db="EMBL/GenBank/DDBJ databases">
        <authorList>
            <person name="Zhang S."/>
        </authorList>
    </citation>
    <scope>NUCLEOTIDE SEQUENCE [LARGE SCALE GENOMIC DNA]</scope>
    <source>
        <strain evidence="5 6">S4J41</strain>
    </source>
</reference>
<dbReference type="RefSeq" id="WP_132829878.1">
    <property type="nucleotide sequence ID" value="NZ_SMFP01000008.1"/>
</dbReference>
<gene>
    <name evidence="5" type="ORF">E1B25_12870</name>
</gene>
<name>A0A4R5EQR3_9RHOB</name>
<dbReference type="SUPFAM" id="SSF53448">
    <property type="entry name" value="Nucleotide-diphospho-sugar transferases"/>
    <property type="match status" value="1"/>
</dbReference>
<organism evidence="5 6">
    <name type="scientific">Antarcticimicrobium sediminis</name>
    <dbReference type="NCBI Taxonomy" id="2546227"/>
    <lineage>
        <taxon>Bacteria</taxon>
        <taxon>Pseudomonadati</taxon>
        <taxon>Pseudomonadota</taxon>
        <taxon>Alphaproteobacteria</taxon>
        <taxon>Rhodobacterales</taxon>
        <taxon>Paracoccaceae</taxon>
        <taxon>Antarcticimicrobium</taxon>
    </lineage>
</organism>
<sequence>MNCRPQAAMLFAAGFGTRMGALTRDRPKPLVEVAGRPLIDHALDLLRPLSLPRVVANLHYKPDMLRAHLEPLGVALSLEQPEILDTGGGLRAALPLLGPGPVFTLNTDAIWSGPNPLELLSAAWDEGAMDALLICIRPDRALGHTGAGDFALGDTGHITRGPGVIYGGAQILRTELLDEIDEDVFSLNRVWDKMLARNRLFALEYPGRWCDVGHPDGIALAETLLAEAPDV</sequence>
<dbReference type="InterPro" id="IPR029044">
    <property type="entry name" value="Nucleotide-diphossugar_trans"/>
</dbReference>
<keyword evidence="1 5" id="KW-0808">Transferase</keyword>
<keyword evidence="3" id="KW-0460">Magnesium</keyword>
<dbReference type="Gene3D" id="3.90.550.10">
    <property type="entry name" value="Spore Coat Polysaccharide Biosynthesis Protein SpsA, Chain A"/>
    <property type="match status" value="1"/>
</dbReference>
<keyword evidence="2" id="KW-0548">Nucleotidyltransferase</keyword>
<dbReference type="Proteomes" id="UP000294662">
    <property type="component" value="Unassembled WGS sequence"/>
</dbReference>
<dbReference type="GO" id="GO:0016779">
    <property type="term" value="F:nucleotidyltransferase activity"/>
    <property type="evidence" value="ECO:0007669"/>
    <property type="project" value="UniProtKB-KW"/>
</dbReference>
<evidence type="ECO:0000259" key="4">
    <source>
        <dbReference type="Pfam" id="PF12804"/>
    </source>
</evidence>
<evidence type="ECO:0000313" key="6">
    <source>
        <dbReference type="Proteomes" id="UP000294662"/>
    </source>
</evidence>
<dbReference type="PANTHER" id="PTHR43584:SF8">
    <property type="entry name" value="N-ACETYLMURAMATE ALPHA-1-PHOSPHATE URIDYLYLTRANSFERASE"/>
    <property type="match status" value="1"/>
</dbReference>
<evidence type="ECO:0000256" key="3">
    <source>
        <dbReference type="ARBA" id="ARBA00022842"/>
    </source>
</evidence>
<proteinExistence type="predicted"/>
<accession>A0A4R5EQR3</accession>
<dbReference type="PANTHER" id="PTHR43584">
    <property type="entry name" value="NUCLEOTIDYL TRANSFERASE"/>
    <property type="match status" value="1"/>
</dbReference>
<dbReference type="EMBL" id="SMFP01000008">
    <property type="protein sequence ID" value="TDE36982.1"/>
    <property type="molecule type" value="Genomic_DNA"/>
</dbReference>
<dbReference type="OrthoDB" id="9788272at2"/>